<comment type="caution">
    <text evidence="2">The sequence shown here is derived from an EMBL/GenBank/DDBJ whole genome shotgun (WGS) entry which is preliminary data.</text>
</comment>
<dbReference type="RefSeq" id="WP_153684220.1">
    <property type="nucleotide sequence ID" value="NZ_WJIF01000003.1"/>
</dbReference>
<reference evidence="2 3" key="1">
    <citation type="submission" date="2019-10" db="EMBL/GenBank/DDBJ databases">
        <authorList>
            <person name="Nie G."/>
            <person name="Ming H."/>
            <person name="Yi B."/>
        </authorList>
    </citation>
    <scope>NUCLEOTIDE SEQUENCE [LARGE SCALE GENOMIC DNA]</scope>
    <source>
        <strain evidence="2 3">CFH 90414</strain>
    </source>
</reference>
<dbReference type="PANTHER" id="PTHR30289:SF1">
    <property type="entry name" value="PEBP (PHOSPHATIDYLETHANOLAMINE-BINDING PROTEIN) FAMILY PROTEIN"/>
    <property type="match status" value="1"/>
</dbReference>
<dbReference type="Gene3D" id="3.90.280.10">
    <property type="entry name" value="PEBP-like"/>
    <property type="match status" value="1"/>
</dbReference>
<keyword evidence="3" id="KW-1185">Reference proteome</keyword>
<name>A0A6I2FCX6_9MICO</name>
<dbReference type="NCBIfam" id="TIGR00481">
    <property type="entry name" value="YbhB/YbcL family Raf kinase inhibitor-like protein"/>
    <property type="match status" value="1"/>
</dbReference>
<accession>A0A6I2FCX6</accession>
<dbReference type="InterPro" id="IPR036610">
    <property type="entry name" value="PEBP-like_sf"/>
</dbReference>
<evidence type="ECO:0000313" key="2">
    <source>
        <dbReference type="EMBL" id="MRG59793.1"/>
    </source>
</evidence>
<gene>
    <name evidence="2" type="ORF">GE115_07920</name>
</gene>
<evidence type="ECO:0000256" key="1">
    <source>
        <dbReference type="ARBA" id="ARBA00007120"/>
    </source>
</evidence>
<comment type="similarity">
    <text evidence="1">Belongs to the UPF0098 family.</text>
</comment>
<dbReference type="Proteomes" id="UP000431080">
    <property type="component" value="Unassembled WGS sequence"/>
</dbReference>
<dbReference type="PANTHER" id="PTHR30289">
    <property type="entry name" value="UNCHARACTERIZED PROTEIN YBCL-RELATED"/>
    <property type="match status" value="1"/>
</dbReference>
<evidence type="ECO:0000313" key="3">
    <source>
        <dbReference type="Proteomes" id="UP000431080"/>
    </source>
</evidence>
<protein>
    <submittedName>
        <fullName evidence="2">YbhB/YbcL family Raf kinase inhibitor-like protein</fullName>
    </submittedName>
</protein>
<dbReference type="AlphaFoldDB" id="A0A6I2FCX6"/>
<dbReference type="InterPro" id="IPR008914">
    <property type="entry name" value="PEBP"/>
</dbReference>
<dbReference type="InterPro" id="IPR005247">
    <property type="entry name" value="YbhB_YbcL/LppC-like"/>
</dbReference>
<proteinExistence type="inferred from homology"/>
<sequence>MLDVDPYGALQRARPVESFRVTSTDVAEGEPLARAQWSTAAGGVDRSPQLSWSGFPERTRGFAVTCFDPDAPSGSGWWHWAVANLPVSVTSLEAGAGSPNGQELPADAVVLRNEEGGRGFIGAAPPRGTGVHRYQFVVHALDVPSLDLDPDTSPAGLGARCYFHALARGILTATASRD</sequence>
<dbReference type="SUPFAM" id="SSF49777">
    <property type="entry name" value="PEBP-like"/>
    <property type="match status" value="1"/>
</dbReference>
<organism evidence="2 3">
    <name type="scientific">Agromyces agglutinans</name>
    <dbReference type="NCBI Taxonomy" id="2662258"/>
    <lineage>
        <taxon>Bacteria</taxon>
        <taxon>Bacillati</taxon>
        <taxon>Actinomycetota</taxon>
        <taxon>Actinomycetes</taxon>
        <taxon>Micrococcales</taxon>
        <taxon>Microbacteriaceae</taxon>
        <taxon>Agromyces</taxon>
    </lineage>
</organism>
<dbReference type="Pfam" id="PF01161">
    <property type="entry name" value="PBP"/>
    <property type="match status" value="1"/>
</dbReference>
<dbReference type="CDD" id="cd00865">
    <property type="entry name" value="PEBP_bact_arch"/>
    <property type="match status" value="1"/>
</dbReference>
<dbReference type="EMBL" id="WJIF01000003">
    <property type="protein sequence ID" value="MRG59793.1"/>
    <property type="molecule type" value="Genomic_DNA"/>
</dbReference>